<dbReference type="Pfam" id="PF18961">
    <property type="entry name" value="DUF5703_N"/>
    <property type="match status" value="1"/>
</dbReference>
<feature type="domain" description="DUF5703" evidence="1">
    <location>
        <begin position="29"/>
        <end position="312"/>
    </location>
</feature>
<keyword evidence="3" id="KW-1185">Reference proteome</keyword>
<dbReference type="RefSeq" id="WP_092542773.1">
    <property type="nucleotide sequence ID" value="NZ_FOKV01000004.1"/>
</dbReference>
<accession>A0A1I1JAL8</accession>
<evidence type="ECO:0000313" key="2">
    <source>
        <dbReference type="EMBL" id="SFC45415.1"/>
    </source>
</evidence>
<protein>
    <recommendedName>
        <fullName evidence="1">DUF5703 domain-containing protein</fullName>
    </recommendedName>
</protein>
<dbReference type="InterPro" id="IPR012341">
    <property type="entry name" value="6hp_glycosidase-like_sf"/>
</dbReference>
<dbReference type="SUPFAM" id="SSF48208">
    <property type="entry name" value="Six-hairpin glycosidases"/>
    <property type="match status" value="1"/>
</dbReference>
<dbReference type="GO" id="GO:0005975">
    <property type="term" value="P:carbohydrate metabolic process"/>
    <property type="evidence" value="ECO:0007669"/>
    <property type="project" value="InterPro"/>
</dbReference>
<proteinExistence type="predicted"/>
<gene>
    <name evidence="2" type="ORF">SAMN04487907_104231</name>
</gene>
<sequence>MKNNIVVIFLLACILGQAQIPKLEDYHPVWASQSKNSSESMPVGGGDIGMNVWVENGNIYAYFSRSGTFDEHNTFLKLGRLKLELDPNPFANSEGFKQELKLNDGYILISQNETKVKVWVDVFNPVIHVNIESSEKITATASYENWRYQDREVKGRANNANSYKWAPQGNIITYADSIQFKDEGVIFYHRNRDTTVFDVSVKQQKMEAVKDEMINPLKNLTFGGLMLGENFEPAGTYNGIYQDTDFKAYRLKSNEQAKKHQLKIQLYTAQTENIENWKNSLFHSVEDYKGEHSKAEKKSKNWWNDFWNRSFIYVQKNNSKEKDSVYQIGQNYQLFRYMLGCNAYGEYPTKFNGGLFTYDPVFVDSAYTFTPDFRNWGGGTMTAQNQRLVYFPMLKSGDFDMMPAQFKFYQRILKNAELRSEVYWDHEGASFTEQIENYGLPNPSEYSWKRPENYDPGMQYNAWLEHQWDTILEFCMMMLDQHYYAEKDISEYLPLVISSLKFFDEHYQYLAGKRGSKKLDTEGNLVLYPGSAAETYKMAYNANSTIAGLQVVSEKLLELPPKYLKEEWRVYLTEFQDRIPPINFREIDGEKVIAPAKSWERINNTEVPQLYPVFPWGIYGLGKPGLEIALNTFNLDPDARKFRSHVGWKQDNIFAARLALTNEAKKYTKLKLANSGRRFPAFWGPGFDWVPDHNWGGSGMIGLQEMLLQTVDGKLLLFPAWPENWNVHFKLHALDGVIIEAKVIDGVPEIIEIMPQNRKKDIINLFGLSPKEKIKL</sequence>
<dbReference type="InterPro" id="IPR008928">
    <property type="entry name" value="6-hairpin_glycosidase_sf"/>
</dbReference>
<name>A0A1I1JAL8_9FLAO</name>
<dbReference type="OrthoDB" id="101302at2"/>
<evidence type="ECO:0000313" key="3">
    <source>
        <dbReference type="Proteomes" id="UP000199438"/>
    </source>
</evidence>
<dbReference type="AlphaFoldDB" id="A0A1I1JAL8"/>
<dbReference type="EMBL" id="FOKV01000004">
    <property type="protein sequence ID" value="SFC45415.1"/>
    <property type="molecule type" value="Genomic_DNA"/>
</dbReference>
<dbReference type="STRING" id="1334022.SAMN04487907_104231"/>
<organism evidence="2 3">
    <name type="scientific">Zunongwangia mangrovi</name>
    <dbReference type="NCBI Taxonomy" id="1334022"/>
    <lineage>
        <taxon>Bacteria</taxon>
        <taxon>Pseudomonadati</taxon>
        <taxon>Bacteroidota</taxon>
        <taxon>Flavobacteriia</taxon>
        <taxon>Flavobacteriales</taxon>
        <taxon>Flavobacteriaceae</taxon>
        <taxon>Zunongwangia</taxon>
    </lineage>
</organism>
<dbReference type="Proteomes" id="UP000199438">
    <property type="component" value="Unassembled WGS sequence"/>
</dbReference>
<evidence type="ECO:0000259" key="1">
    <source>
        <dbReference type="Pfam" id="PF18961"/>
    </source>
</evidence>
<reference evidence="3" key="1">
    <citation type="submission" date="2016-10" db="EMBL/GenBank/DDBJ databases">
        <authorList>
            <person name="Varghese N."/>
            <person name="Submissions S."/>
        </authorList>
    </citation>
    <scope>NUCLEOTIDE SEQUENCE [LARGE SCALE GENOMIC DNA]</scope>
    <source>
        <strain evidence="3">DSM 24499</strain>
    </source>
</reference>
<dbReference type="InterPro" id="IPR043757">
    <property type="entry name" value="DUF5703_N"/>
</dbReference>
<dbReference type="Gene3D" id="1.50.10.10">
    <property type="match status" value="1"/>
</dbReference>